<evidence type="ECO:0000259" key="8">
    <source>
        <dbReference type="PROSITE" id="PS50931"/>
    </source>
</evidence>
<gene>
    <name evidence="9" type="ORF">G9X64_36345</name>
</gene>
<dbReference type="SUPFAM" id="SSF46785">
    <property type="entry name" value="Winged helix' DNA-binding domain"/>
    <property type="match status" value="1"/>
</dbReference>
<dbReference type="InterPro" id="IPR058163">
    <property type="entry name" value="LysR-type_TF_proteobact-type"/>
</dbReference>
<keyword evidence="3" id="KW-0238">DNA-binding</keyword>
<feature type="domain" description="HTH lysR-type" evidence="8">
    <location>
        <begin position="31"/>
        <end position="84"/>
    </location>
</feature>
<accession>A0A7Y3WJ41</accession>
<dbReference type="GO" id="GO:0043565">
    <property type="term" value="F:sequence-specific DNA binding"/>
    <property type="evidence" value="ECO:0007669"/>
    <property type="project" value="TreeGrafter"/>
</dbReference>
<name>A0A7Y3WJ41_9HYPH</name>
<evidence type="ECO:0000256" key="2">
    <source>
        <dbReference type="ARBA" id="ARBA00023015"/>
    </source>
</evidence>
<comment type="caution">
    <text evidence="9">The sequence shown here is derived from an EMBL/GenBank/DDBJ whole genome shotgun (WGS) entry which is preliminary data.</text>
</comment>
<evidence type="ECO:0000256" key="3">
    <source>
        <dbReference type="ARBA" id="ARBA00023125"/>
    </source>
</evidence>
<dbReference type="FunFam" id="1.10.10.10:FF:000001">
    <property type="entry name" value="LysR family transcriptional regulator"/>
    <property type="match status" value="1"/>
</dbReference>
<dbReference type="PANTHER" id="PTHR30537">
    <property type="entry name" value="HTH-TYPE TRANSCRIPTIONAL REGULATOR"/>
    <property type="match status" value="1"/>
</dbReference>
<dbReference type="PANTHER" id="PTHR30537:SF71">
    <property type="entry name" value="TRANSCRIPTIONAL REGULATORY PROTEIN"/>
    <property type="match status" value="1"/>
</dbReference>
<sequence length="334" mass="36387">MDIYSGLVYAYFALNAFAQDAQMAGVEVIGDLEVFTLVAETGSFSAAGRRRGLAPSSIARIVDRIEARLGVRLLLRTTRLLTITPEGTAYLSAARRILADLRETEQMISDRSSPRGRLRVTTSIQYGRLSLVPLLGEFIRRYPDIMLDVNLTDTVVDIAAGQADVGIRFGPLADGALTARKLGETRKVIVASPEYLARRGTPKVPEDLHDHDCLGFNFKRAAPTWPFRKDGRDFPLTIKGSVEANNGETLGQLAAEGVGITRVGTQTVEEAIQSGQLVPLLEDFNPGEVEEINAVFVGGAHTPARVRCFIDYLVENSRLLGTGRPVHPDEALNL</sequence>
<dbReference type="InterPro" id="IPR000847">
    <property type="entry name" value="LysR_HTH_N"/>
</dbReference>
<keyword evidence="2" id="KW-0805">Transcription regulation</keyword>
<comment type="function">
    <text evidence="5">Transcriptional regulator of the ttuABCDE tartrate utilization operon.</text>
</comment>
<proteinExistence type="inferred from homology"/>
<dbReference type="InterPro" id="IPR036390">
    <property type="entry name" value="WH_DNA-bd_sf"/>
</dbReference>
<evidence type="ECO:0000256" key="6">
    <source>
        <dbReference type="ARBA" id="ARBA00067332"/>
    </source>
</evidence>
<evidence type="ECO:0000256" key="4">
    <source>
        <dbReference type="ARBA" id="ARBA00023163"/>
    </source>
</evidence>
<dbReference type="AlphaFoldDB" id="A0A7Y3WJ41"/>
<evidence type="ECO:0000313" key="9">
    <source>
        <dbReference type="EMBL" id="NNU41864.1"/>
    </source>
</evidence>
<evidence type="ECO:0000256" key="7">
    <source>
        <dbReference type="ARBA" id="ARBA00083243"/>
    </source>
</evidence>
<dbReference type="Pfam" id="PF03466">
    <property type="entry name" value="LysR_substrate"/>
    <property type="match status" value="1"/>
</dbReference>
<dbReference type="InterPro" id="IPR036388">
    <property type="entry name" value="WH-like_DNA-bd_sf"/>
</dbReference>
<keyword evidence="4" id="KW-0804">Transcription</keyword>
<protein>
    <recommendedName>
        <fullName evidence="6">HTH-type transcriptional regulator TtuA</fullName>
    </recommendedName>
    <alternativeName>
        <fullName evidence="7">Tartrate utilization transcriptional regulator</fullName>
    </alternativeName>
</protein>
<dbReference type="Gene3D" id="1.10.10.10">
    <property type="entry name" value="Winged helix-like DNA-binding domain superfamily/Winged helix DNA-binding domain"/>
    <property type="match status" value="1"/>
</dbReference>
<dbReference type="Gene3D" id="3.40.190.290">
    <property type="match status" value="1"/>
</dbReference>
<evidence type="ECO:0000313" key="10">
    <source>
        <dbReference type="Proteomes" id="UP000519972"/>
    </source>
</evidence>
<dbReference type="EMBL" id="JABFCN010000071">
    <property type="protein sequence ID" value="NNU41864.1"/>
    <property type="molecule type" value="Genomic_DNA"/>
</dbReference>
<keyword evidence="10" id="KW-1185">Reference proteome</keyword>
<dbReference type="Pfam" id="PF00126">
    <property type="entry name" value="HTH_1"/>
    <property type="match status" value="1"/>
</dbReference>
<comment type="similarity">
    <text evidence="1">Belongs to the LysR transcriptional regulatory family.</text>
</comment>
<dbReference type="Proteomes" id="UP000519972">
    <property type="component" value="Unassembled WGS sequence"/>
</dbReference>
<dbReference type="GO" id="GO:0003700">
    <property type="term" value="F:DNA-binding transcription factor activity"/>
    <property type="evidence" value="ECO:0007669"/>
    <property type="project" value="InterPro"/>
</dbReference>
<organism evidence="9 10">
    <name type="scientific">Rhizobium sophorae</name>
    <dbReference type="NCBI Taxonomy" id="1535242"/>
    <lineage>
        <taxon>Bacteria</taxon>
        <taxon>Pseudomonadati</taxon>
        <taxon>Pseudomonadota</taxon>
        <taxon>Alphaproteobacteria</taxon>
        <taxon>Hyphomicrobiales</taxon>
        <taxon>Rhizobiaceae</taxon>
        <taxon>Rhizobium/Agrobacterium group</taxon>
        <taxon>Rhizobium</taxon>
    </lineage>
</organism>
<dbReference type="GO" id="GO:0006351">
    <property type="term" value="P:DNA-templated transcription"/>
    <property type="evidence" value="ECO:0007669"/>
    <property type="project" value="TreeGrafter"/>
</dbReference>
<dbReference type="InterPro" id="IPR005119">
    <property type="entry name" value="LysR_subst-bd"/>
</dbReference>
<evidence type="ECO:0000256" key="5">
    <source>
        <dbReference type="ARBA" id="ARBA00054626"/>
    </source>
</evidence>
<dbReference type="SUPFAM" id="SSF53850">
    <property type="entry name" value="Periplasmic binding protein-like II"/>
    <property type="match status" value="1"/>
</dbReference>
<evidence type="ECO:0000256" key="1">
    <source>
        <dbReference type="ARBA" id="ARBA00009437"/>
    </source>
</evidence>
<reference evidence="9 10" key="1">
    <citation type="submission" date="2020-02" db="EMBL/GenBank/DDBJ databases">
        <authorList>
            <person name="Sun Q."/>
        </authorList>
    </citation>
    <scope>NUCLEOTIDE SEQUENCE [LARGE SCALE GENOMIC DNA]</scope>
    <source>
        <strain evidence="9 10">CCBAU 03386</strain>
    </source>
</reference>
<dbReference type="PROSITE" id="PS50931">
    <property type="entry name" value="HTH_LYSR"/>
    <property type="match status" value="1"/>
</dbReference>